<dbReference type="SUPFAM" id="SSF52540">
    <property type="entry name" value="P-loop containing nucleoside triphosphate hydrolases"/>
    <property type="match status" value="1"/>
</dbReference>
<evidence type="ECO:0008006" key="5">
    <source>
        <dbReference type="Google" id="ProtNLM"/>
    </source>
</evidence>
<name>A0A4D7DJJ0_9HYPH</name>
<evidence type="ECO:0000313" key="3">
    <source>
        <dbReference type="Proteomes" id="UP000298545"/>
    </source>
</evidence>
<reference evidence="2 4" key="2">
    <citation type="submission" date="2021-03" db="EMBL/GenBank/DDBJ databases">
        <title>Rapid diversification of plasmids in a genus of pathogenic and nitrogen fixing bacteria.</title>
        <authorList>
            <person name="Weisberg A.J."/>
            <person name="Miller M."/>
            <person name="Ream W."/>
            <person name="Grunwald N.J."/>
            <person name="Chang J.H."/>
        </authorList>
    </citation>
    <scope>NUCLEOTIDE SEQUENCE [LARGE SCALE GENOMIC DNA]</scope>
    <source>
        <strain evidence="2 4">AF3.44</strain>
    </source>
</reference>
<dbReference type="OrthoDB" id="4297974at2"/>
<dbReference type="InterPro" id="IPR027417">
    <property type="entry name" value="P-loop_NTPase"/>
</dbReference>
<dbReference type="EMBL" id="CP039691">
    <property type="protein sequence ID" value="QCI97693.1"/>
    <property type="molecule type" value="Genomic_DNA"/>
</dbReference>
<dbReference type="Proteomes" id="UP000298545">
    <property type="component" value="Chromosome circular"/>
</dbReference>
<accession>A0A4D7DJJ0</accession>
<gene>
    <name evidence="1" type="ORF">CFBP5473_07070</name>
    <name evidence="2" type="ORF">J5285_12635</name>
</gene>
<reference evidence="1 3" key="1">
    <citation type="submission" date="2019-04" db="EMBL/GenBank/DDBJ databases">
        <title>Complete genome sequence of Agrobacterium larrymoorei CFBP5473.</title>
        <authorList>
            <person name="Haryono M."/>
            <person name="Chou L."/>
            <person name="Lin Y.-C."/>
            <person name="Lai E.-M."/>
            <person name="Kuo C.-H."/>
        </authorList>
    </citation>
    <scope>NUCLEOTIDE SEQUENCE [LARGE SCALE GENOMIC DNA]</scope>
    <source>
        <strain evidence="1 3">CFBP5473</strain>
    </source>
</reference>
<protein>
    <recommendedName>
        <fullName evidence="5">2-phosphoglycerate kinase</fullName>
    </recommendedName>
</protein>
<evidence type="ECO:0000313" key="4">
    <source>
        <dbReference type="Proteomes" id="UP000826513"/>
    </source>
</evidence>
<organism evidence="1 3">
    <name type="scientific">Agrobacterium larrymoorei</name>
    <dbReference type="NCBI Taxonomy" id="160699"/>
    <lineage>
        <taxon>Bacteria</taxon>
        <taxon>Pseudomonadati</taxon>
        <taxon>Pseudomonadota</taxon>
        <taxon>Alphaproteobacteria</taxon>
        <taxon>Hyphomicrobiales</taxon>
        <taxon>Rhizobiaceae</taxon>
        <taxon>Rhizobium/Agrobacterium group</taxon>
        <taxon>Agrobacterium</taxon>
    </lineage>
</organism>
<dbReference type="KEGG" id="alf:CFBP5473_07070"/>
<keyword evidence="4" id="KW-1185">Reference proteome</keyword>
<dbReference type="Gene3D" id="3.40.50.300">
    <property type="entry name" value="P-loop containing nucleotide triphosphate hydrolases"/>
    <property type="match status" value="1"/>
</dbReference>
<sequence length="193" mass="21562">MTPRLFIIGGTSHAGKSTLGAAVAGRLGWRCVSTDSLARHPGRPWRDAPEQVPPHVIEYYRDLSLDERMQSVLQHYRSMWEPLVHPLMTGDEPLVLEGSALLPELVVTVLSQEMRAVWLVADEGVVERRIRIESAYDSRDAQGRFLIDSFAERAAAFNHLMAEEVERFGLQKIAVGETTELDELLEKVVTGNG</sequence>
<evidence type="ECO:0000313" key="2">
    <source>
        <dbReference type="EMBL" id="QYA06862.1"/>
    </source>
</evidence>
<dbReference type="AlphaFoldDB" id="A0A4D7DJJ0"/>
<dbReference type="Proteomes" id="UP000826513">
    <property type="component" value="Chromosome 1"/>
</dbReference>
<dbReference type="EMBL" id="CP072167">
    <property type="protein sequence ID" value="QYA06862.1"/>
    <property type="molecule type" value="Genomic_DNA"/>
</dbReference>
<dbReference type="STRING" id="1367849.GCA_000518585_00475"/>
<evidence type="ECO:0000313" key="1">
    <source>
        <dbReference type="EMBL" id="QCI97693.1"/>
    </source>
</evidence>
<proteinExistence type="predicted"/>
<dbReference type="RefSeq" id="WP_051441112.1">
    <property type="nucleotide sequence ID" value="NZ_CP039691.1"/>
</dbReference>